<accession>A0ABS0NH37</accession>
<protein>
    <submittedName>
        <fullName evidence="3">SPW repeat protein</fullName>
    </submittedName>
</protein>
<gene>
    <name evidence="3" type="ORF">IHE55_06690</name>
</gene>
<keyword evidence="1" id="KW-0812">Transmembrane</keyword>
<organism evidence="3 4">
    <name type="scientific">Streptomyces pactum</name>
    <dbReference type="NCBI Taxonomy" id="68249"/>
    <lineage>
        <taxon>Bacteria</taxon>
        <taxon>Bacillati</taxon>
        <taxon>Actinomycetota</taxon>
        <taxon>Actinomycetes</taxon>
        <taxon>Kitasatosporales</taxon>
        <taxon>Streptomycetaceae</taxon>
        <taxon>Streptomyces</taxon>
    </lineage>
</organism>
<proteinExistence type="predicted"/>
<sequence>MADVSRHTSDLTSHPDVPEMRERYARVLGGRDVPFLDGPVLLAGLYLAVSPWIVHFSGNTDLATHNLVIGICVALLGLGLTLAPARMYGLSWTLCALGVWMIVSPWVVTRFPDAGMIWNNVVVGAITCLLGLTAVGAVMRGNRGRAART</sequence>
<evidence type="ECO:0000259" key="2">
    <source>
        <dbReference type="Pfam" id="PF03779"/>
    </source>
</evidence>
<feature type="transmembrane region" description="Helical" evidence="1">
    <location>
        <begin position="66"/>
        <end position="83"/>
    </location>
</feature>
<dbReference type="EMBL" id="JACYXC010000001">
    <property type="protein sequence ID" value="MBH5334506.1"/>
    <property type="molecule type" value="Genomic_DNA"/>
</dbReference>
<keyword evidence="1" id="KW-1133">Transmembrane helix</keyword>
<feature type="transmembrane region" description="Helical" evidence="1">
    <location>
        <begin position="90"/>
        <end position="108"/>
    </location>
</feature>
<comment type="caution">
    <text evidence="3">The sequence shown here is derived from an EMBL/GenBank/DDBJ whole genome shotgun (WGS) entry which is preliminary data.</text>
</comment>
<dbReference type="Pfam" id="PF03779">
    <property type="entry name" value="SPW"/>
    <property type="match status" value="1"/>
</dbReference>
<feature type="domain" description="SPW repeat-containing integral membrane" evidence="2">
    <location>
        <begin position="37"/>
        <end position="132"/>
    </location>
</feature>
<feature type="transmembrane region" description="Helical" evidence="1">
    <location>
        <begin position="33"/>
        <end position="54"/>
    </location>
</feature>
<feature type="transmembrane region" description="Helical" evidence="1">
    <location>
        <begin position="120"/>
        <end position="139"/>
    </location>
</feature>
<keyword evidence="4" id="KW-1185">Reference proteome</keyword>
<dbReference type="RefSeq" id="WP_197988196.1">
    <property type="nucleotide sequence ID" value="NZ_JACYXC010000001.1"/>
</dbReference>
<evidence type="ECO:0000313" key="3">
    <source>
        <dbReference type="EMBL" id="MBH5334506.1"/>
    </source>
</evidence>
<keyword evidence="1" id="KW-0472">Membrane</keyword>
<reference evidence="3 4" key="1">
    <citation type="submission" date="2020-09" db="EMBL/GenBank/DDBJ databases">
        <title>Biosynthesis of the nuclear factor of activated T cells inhibitor NFAT-133 and its congeners in Streptomyces pactum.</title>
        <authorList>
            <person name="Zhou W."/>
            <person name="Posri P."/>
            <person name="Abugrain M.E."/>
            <person name="Weisberg A.J."/>
            <person name="Chang J.H."/>
            <person name="Mahmud T."/>
        </authorList>
    </citation>
    <scope>NUCLEOTIDE SEQUENCE [LARGE SCALE GENOMIC DNA]</scope>
    <source>
        <strain evidence="3 4">ATCC 27456</strain>
    </source>
</reference>
<evidence type="ECO:0000256" key="1">
    <source>
        <dbReference type="SAM" id="Phobius"/>
    </source>
</evidence>
<dbReference type="InterPro" id="IPR005530">
    <property type="entry name" value="SPW"/>
</dbReference>
<evidence type="ECO:0000313" key="4">
    <source>
        <dbReference type="Proteomes" id="UP000807371"/>
    </source>
</evidence>
<dbReference type="Proteomes" id="UP000807371">
    <property type="component" value="Unassembled WGS sequence"/>
</dbReference>
<name>A0ABS0NH37_9ACTN</name>